<gene>
    <name evidence="1" type="ORF">KFL_001000060</name>
</gene>
<dbReference type="AlphaFoldDB" id="A0A1Y1HTY0"/>
<keyword evidence="2" id="KW-1185">Reference proteome</keyword>
<reference evidence="1 2" key="1">
    <citation type="journal article" date="2014" name="Nat. Commun.">
        <title>Klebsormidium flaccidum genome reveals primary factors for plant terrestrial adaptation.</title>
        <authorList>
            <person name="Hori K."/>
            <person name="Maruyama F."/>
            <person name="Fujisawa T."/>
            <person name="Togashi T."/>
            <person name="Yamamoto N."/>
            <person name="Seo M."/>
            <person name="Sato S."/>
            <person name="Yamada T."/>
            <person name="Mori H."/>
            <person name="Tajima N."/>
            <person name="Moriyama T."/>
            <person name="Ikeuchi M."/>
            <person name="Watanabe M."/>
            <person name="Wada H."/>
            <person name="Kobayashi K."/>
            <person name="Saito M."/>
            <person name="Masuda T."/>
            <person name="Sasaki-Sekimoto Y."/>
            <person name="Mashiguchi K."/>
            <person name="Awai K."/>
            <person name="Shimojima M."/>
            <person name="Masuda S."/>
            <person name="Iwai M."/>
            <person name="Nobusawa T."/>
            <person name="Narise T."/>
            <person name="Kondo S."/>
            <person name="Saito H."/>
            <person name="Sato R."/>
            <person name="Murakawa M."/>
            <person name="Ihara Y."/>
            <person name="Oshima-Yamada Y."/>
            <person name="Ohtaka K."/>
            <person name="Satoh M."/>
            <person name="Sonobe K."/>
            <person name="Ishii M."/>
            <person name="Ohtani R."/>
            <person name="Kanamori-Sato M."/>
            <person name="Honoki R."/>
            <person name="Miyazaki D."/>
            <person name="Mochizuki H."/>
            <person name="Umetsu J."/>
            <person name="Higashi K."/>
            <person name="Shibata D."/>
            <person name="Kamiya Y."/>
            <person name="Sato N."/>
            <person name="Nakamura Y."/>
            <person name="Tabata S."/>
            <person name="Ida S."/>
            <person name="Kurokawa K."/>
            <person name="Ohta H."/>
        </authorList>
    </citation>
    <scope>NUCLEOTIDE SEQUENCE [LARGE SCALE GENOMIC DNA]</scope>
    <source>
        <strain evidence="1 2">NIES-2285</strain>
    </source>
</reference>
<dbReference type="GO" id="GO:0070300">
    <property type="term" value="F:phosphatidic acid binding"/>
    <property type="evidence" value="ECO:0007669"/>
    <property type="project" value="InterPro"/>
</dbReference>
<sequence>MDPPRFLFAAQFWNQEIESARSLDTVARTLPNEPAPLGIRQPTKLSRPQQLLLLQKVLACPATPSFCAEVEEEGGVVLDRVLAYTGGRDWWATLTGRLRLQRLWQKPQGDAEDEDDNLEKFVKRPFKALRDFSNYGLAVKARSTIDDITTLRGNLEVESLEDLKRGSNRGGDSGNRNLPLRGRVTCRRQLKAHHVTLEGALNDRCLDQQSNYWDVPSSLSLDLASDGPQSGLRYRVGVHHIASPQPGSGYGPFDVLPPSSAYGTRAQAAVALENTVTLWRADPARRRRGASYNPIAARPRLVVSGGVGTLVTTENVWAYLSDDKSSVPKSFPVSTALFGSFGIHGQVGEFKRAVFDYTSLALRLDVGPSSVREAATAESATEAGVAGSVARGSSGRTVPALTISAQQQVIGPLRARVDTRLSMTQAGTGFQPGKTLETVYSLDCPVGAMGTGRLVCWYSPTRREGMAEIRLFEKD</sequence>
<dbReference type="Pfam" id="PF12600">
    <property type="entry name" value="DUF3769"/>
    <property type="match status" value="1"/>
</dbReference>
<organism evidence="1 2">
    <name type="scientific">Klebsormidium nitens</name>
    <name type="common">Green alga</name>
    <name type="synonym">Ulothrix nitens</name>
    <dbReference type="NCBI Taxonomy" id="105231"/>
    <lineage>
        <taxon>Eukaryota</taxon>
        <taxon>Viridiplantae</taxon>
        <taxon>Streptophyta</taxon>
        <taxon>Klebsormidiophyceae</taxon>
        <taxon>Klebsormidiales</taxon>
        <taxon>Klebsormidiaceae</taxon>
        <taxon>Klebsormidium</taxon>
    </lineage>
</organism>
<dbReference type="InterPro" id="IPR044160">
    <property type="entry name" value="TGD4-like"/>
</dbReference>
<dbReference type="InterPro" id="IPR022244">
    <property type="entry name" value="DUF3769"/>
</dbReference>
<dbReference type="STRING" id="105231.A0A1Y1HTY0"/>
<dbReference type="GO" id="GO:1990052">
    <property type="term" value="P:ER to chloroplast lipid transport"/>
    <property type="evidence" value="ECO:0007669"/>
    <property type="project" value="InterPro"/>
</dbReference>
<dbReference type="PANTHER" id="PTHR34954:SF3">
    <property type="entry name" value="EXPRESSED PROTEIN"/>
    <property type="match status" value="1"/>
</dbReference>
<evidence type="ECO:0000313" key="1">
    <source>
        <dbReference type="EMBL" id="GAQ82084.1"/>
    </source>
</evidence>
<dbReference type="OrthoDB" id="512148at2759"/>
<dbReference type="GO" id="GO:0034196">
    <property type="term" value="P:acylglycerol transport"/>
    <property type="evidence" value="ECO:0007669"/>
    <property type="project" value="InterPro"/>
</dbReference>
<evidence type="ECO:0000313" key="2">
    <source>
        <dbReference type="Proteomes" id="UP000054558"/>
    </source>
</evidence>
<proteinExistence type="predicted"/>
<protein>
    <submittedName>
        <fullName evidence="1">Protein Involved in Lipid Transport</fullName>
    </submittedName>
</protein>
<dbReference type="PANTHER" id="PTHR34954">
    <property type="entry name" value="EXPRESSED PROTEIN"/>
    <property type="match status" value="1"/>
</dbReference>
<dbReference type="OMA" id="MDGGGFW"/>
<name>A0A1Y1HTY0_KLENI</name>
<accession>A0A1Y1HTY0</accession>
<dbReference type="EMBL" id="DF237049">
    <property type="protein sequence ID" value="GAQ82084.1"/>
    <property type="molecule type" value="Genomic_DNA"/>
</dbReference>
<dbReference type="Proteomes" id="UP000054558">
    <property type="component" value="Unassembled WGS sequence"/>
</dbReference>